<dbReference type="GO" id="GO:0006633">
    <property type="term" value="P:fatty acid biosynthetic process"/>
    <property type="evidence" value="ECO:0007669"/>
    <property type="project" value="InterPro"/>
</dbReference>
<dbReference type="InterPro" id="IPR001227">
    <property type="entry name" value="Ac_transferase_dom_sf"/>
</dbReference>
<dbReference type="InterPro" id="IPR014043">
    <property type="entry name" value="Acyl_transferase_dom"/>
</dbReference>
<dbReference type="PROSITE" id="PS52019">
    <property type="entry name" value="PKS_MFAS_DH"/>
    <property type="match status" value="1"/>
</dbReference>
<evidence type="ECO:0000256" key="2">
    <source>
        <dbReference type="ARBA" id="ARBA00022553"/>
    </source>
</evidence>
<dbReference type="InterPro" id="IPR018201">
    <property type="entry name" value="Ketoacyl_synth_AS"/>
</dbReference>
<dbReference type="SMART" id="SM00822">
    <property type="entry name" value="PKS_KR"/>
    <property type="match status" value="1"/>
</dbReference>
<dbReference type="Pfam" id="PF16197">
    <property type="entry name" value="KAsynt_C_assoc"/>
    <property type="match status" value="1"/>
</dbReference>
<dbReference type="InterPro" id="IPR049551">
    <property type="entry name" value="PKS_DH_C"/>
</dbReference>
<dbReference type="InterPro" id="IPR013154">
    <property type="entry name" value="ADH-like_N"/>
</dbReference>
<dbReference type="Pfam" id="PF08240">
    <property type="entry name" value="ADH_N"/>
    <property type="match status" value="1"/>
</dbReference>
<dbReference type="InterPro" id="IPR020843">
    <property type="entry name" value="ER"/>
</dbReference>
<dbReference type="PROSITE" id="PS00012">
    <property type="entry name" value="PHOSPHOPANTETHEINE"/>
    <property type="match status" value="1"/>
</dbReference>
<dbReference type="InterPro" id="IPR049552">
    <property type="entry name" value="PKS_DH_N"/>
</dbReference>
<dbReference type="PROSITE" id="PS00606">
    <property type="entry name" value="KS3_1"/>
    <property type="match status" value="1"/>
</dbReference>
<feature type="region of interest" description="C-terminal hotdog fold" evidence="8">
    <location>
        <begin position="1178"/>
        <end position="1333"/>
    </location>
</feature>
<evidence type="ECO:0000256" key="3">
    <source>
        <dbReference type="ARBA" id="ARBA00022679"/>
    </source>
</evidence>
<dbReference type="InterPro" id="IPR042104">
    <property type="entry name" value="PKS_dehydratase_sf"/>
</dbReference>
<dbReference type="InterPro" id="IPR014031">
    <property type="entry name" value="Ketoacyl_synth_C"/>
</dbReference>
<dbReference type="InterPro" id="IPR013968">
    <property type="entry name" value="PKS_KR"/>
</dbReference>
<reference evidence="13" key="1">
    <citation type="journal article" date="2023" name="Mol. Phylogenet. Evol.">
        <title>Genome-scale phylogeny and comparative genomics of the fungal order Sordariales.</title>
        <authorList>
            <person name="Hensen N."/>
            <person name="Bonometti L."/>
            <person name="Westerberg I."/>
            <person name="Brannstrom I.O."/>
            <person name="Guillou S."/>
            <person name="Cros-Aarteil S."/>
            <person name="Calhoun S."/>
            <person name="Haridas S."/>
            <person name="Kuo A."/>
            <person name="Mondo S."/>
            <person name="Pangilinan J."/>
            <person name="Riley R."/>
            <person name="LaButti K."/>
            <person name="Andreopoulos B."/>
            <person name="Lipzen A."/>
            <person name="Chen C."/>
            <person name="Yan M."/>
            <person name="Daum C."/>
            <person name="Ng V."/>
            <person name="Clum A."/>
            <person name="Steindorff A."/>
            <person name="Ohm R.A."/>
            <person name="Martin F."/>
            <person name="Silar P."/>
            <person name="Natvig D.O."/>
            <person name="Lalanne C."/>
            <person name="Gautier V."/>
            <person name="Ament-Velasquez S.L."/>
            <person name="Kruys A."/>
            <person name="Hutchinson M.I."/>
            <person name="Powell A.J."/>
            <person name="Barry K."/>
            <person name="Miller A.N."/>
            <person name="Grigoriev I.V."/>
            <person name="Debuchy R."/>
            <person name="Gladieux P."/>
            <person name="Hiltunen Thoren M."/>
            <person name="Johannesson H."/>
        </authorList>
    </citation>
    <scope>NUCLEOTIDE SEQUENCE</scope>
    <source>
        <strain evidence="13">CBS 958.72</strain>
    </source>
</reference>
<dbReference type="InterPro" id="IPR049900">
    <property type="entry name" value="PKS_mFAS_DH"/>
</dbReference>
<dbReference type="GO" id="GO:0016491">
    <property type="term" value="F:oxidoreductase activity"/>
    <property type="evidence" value="ECO:0007669"/>
    <property type="project" value="UniProtKB-KW"/>
</dbReference>
<sequence>MPIAIVGIACRFPGDASNPERFWDMLAAGKNALSEVPKDRFNIDAFYHPNPERHGAFNTRSGNFMKSDVIGFDAPFFSITAKEAHAMDPQQRIALELTYEGLENAGIRIQDVAGSDTGCYMACFAHDYLRLRSHDPEDFPLYEGTGNGQPLLANRVSWYFDLKGPSLALDTACSSSLVALHLACQSIRSGETTSAIVGGANIVFMPELAMALSSLHFLSPDARSKAFDASANGYARGEGAAVVVLKSLDAALRDGNVIRAVIRGTGVNQDGRTPGITVPSARSQEELIRSTYASAGLDFRDTQYFEAHGTGTPVGDPLECSAIGATFGQSRTPEQPTILVGSVKTNIGHLEAAAGLAGLIKAVYCVEKGQVPANLWFEKPNPRIDMEAWKLKIPTQLVPWPTKGLRRASINSFGYGGTNGHCIIDDAYHYLKAQGLRGAHSTVVPKAARAAHSVDNSGASDETPESVVLQVQSILSMYDINREEKPVTTQTATATATKNSEALAISTPYPRLLVWSSHEQKGTDKRAAALAAYLDSHATANEEDEQALLDRLAFTLSNKRSQFQWRSFAVASSVAAARAALAKPRKPVRGSSDAPPVLGFVFTGQGAQWYAMGRELLAYTVYRESVEAAAKHIKALGAEWDLVDELMADKASSRVDEPTISQPACTALQVALVDLLASWNIRPSVVTGHSSGEIAAAYAKGAISRQDAWMIAFHRGRLSAAITQEGAMLAVGLGDDEARDRIKQIQDGTGPDGRGHIVVACINSPSSVTVSGDVGLIAKLQAALDADKVFNRRLAVQRAYHSPHMASIADAYLAAMQGLTLHAPDTNNPPAVAMFSSVTGALVDTATLATPAYWVSNLVSPVQFSGALQAALDHTPGGGKRRTTTARKAGRVDALVEIGPHAGLQGPIKQILAARAAGKAAVVPYVSVLLRNSDARHTALEALGALVQQGYSGADVARANRPSAKEGQEVDMLTDMAPVAWSRSTRYWHEAPATKAFRFRARPRHDLLGARSEFSSDAEPSWRNYLRVAELPWLDDHQVQASLLYPFAGMLVMAVEAARQVAEDQNPEGGREIEGFRLRHISAGAALVIPHDGAGGREGSIETKLQLRPWRAGSKTLDFAWHEFTIACRNAEGSWTQNCAGLVAVQYRAAASSVFVDETAADMARHRAEYERLVDAKLPDVPIREFYAFLDKLGVQLGPSFQTLSRVGSGHYEAHCELTVSDTAALMPENYEHEHVIHPATLDGVVQMAALAATAGGLTVDRAKIPRFIDSVYVSARVASKKPGDTMVGYARSKPQGHHEFVGTAVVSDAAWSEPLIVIEGCRTVALESLDGEQQQQQQDTAVENLTKMGARHRWDVDVELTAPAAVASQLLRTVENIPDAAPETVRDLEHASFIICKRATQTLTAAARDSLAPHHKLLVAFMEQQVARAGRHELDCQPQPDSRDSRDWLTCSASDDDAVLARVGSASVDGQLLARVAAHLPGILAGRVEPLQVLREDGLLTAYYRRALGTARIQSVLGAYARLLAHKRPLRVLEVGAGTGGTTAVVLAALGRTAGEAGNRLVEYVFTDVSSGFFEAAAAEFEEWAPFLDFRVLDIEKDPAAQGFAVGGYDLVVASNVLHATSRLADTLKHCRALLRPGGVLMLEEITSSLARVPMVVGSLPGWWSGENDGRKGGPLISEARWDEQLRAQGFGGIDLCFRDTAAAPSLKSLMLAVAAPAPALPPLPRHVVVVKCNTADSAVNSLVAQISHALQAQAGDNTVAVQELTLAEAATAKFAGKACIVALEAHTPFIAHLAAEDDFNAIKHVVLTAGSTLWLTRGGAVDAPTPEANVMVGLARTIRGENPSVRIATLDLDPATESESTATAIARVFRAADAAANTEFEFALRAGHVLVPRLHSDPELSSLFAKPSVVSPTPNNDGTTTNPPVHKQPTIKLLPLSPSPPADPPLSLALDIATPGMLNTLHFTPDTSPSTPLSPHDVEMRVQAVPLNFHDVMFAMGHADTSMAGDDDGLGVECAGTVSRVGSAVKRFVPGDRVVTCRIGCWRTFARQHEDAVQKVPDGMGWAEAASFASVYCAALYSLVDVARLQRGETVLVHAAAGGFGQAAVVVARDLLGAGEVFVSVGSERKKRFVVEVLGVKEENVLNSRDAGSFVAGIKRLTGGRGVDVVLNSLAGEALRESWACLAPFGRFVELGKKDMFGNSGLDMAPFLHNTTFAGVNMGAVFNHNIPLAARLLADVMRYHAQGVVQPLCPLTVMSFAQIEEAFRTMQAGKHIGKLVLVPHDDDLMIPPPPRPKPALALRPDATYLLPGGLGGLGRSLASWMATRGARHLVFTSRSGAQSTEAQALLKALAEEGVKAKAFACDIGDAAELRRVLADVESTGFPAIAGAVTFAMQIQDVFFENMTIQDFRAAVRPKVEITHNLDALLPKDLDFFICMSSVAGVVGSRGQGNYNAGNTYQDAMARRRRAQGLNATSICLGIVQDVGFAADKGVVEQHRYLDKGAAIYLTEADVLTAIEAAMAPSPPTIDDAEAVLGLATGGLLQAGNHEEPYWFPEARFAPVRVYDTQAQQAKSYYQHLGGSAGGSGGRGATGEETRAALAAAASADEAAAVALAALTRKLARAMMMDEADLDPESPANSYGIDSLVAVEIRAWVFKELRSEVSVFEILSNASLASLAAIVAARSSVVRAGIAAKGEDE</sequence>
<dbReference type="InterPro" id="IPR006162">
    <property type="entry name" value="Ppantetheine_attach_site"/>
</dbReference>
<dbReference type="InterPro" id="IPR009081">
    <property type="entry name" value="PP-bd_ACP"/>
</dbReference>
<dbReference type="InterPro" id="IPR011032">
    <property type="entry name" value="GroES-like_sf"/>
</dbReference>
<dbReference type="InterPro" id="IPR016035">
    <property type="entry name" value="Acyl_Trfase/lysoPLipase"/>
</dbReference>
<keyword evidence="3" id="KW-0808">Transferase</keyword>
<reference evidence="13" key="2">
    <citation type="submission" date="2023-06" db="EMBL/GenBank/DDBJ databases">
        <authorList>
            <consortium name="Lawrence Berkeley National Laboratory"/>
            <person name="Haridas S."/>
            <person name="Hensen N."/>
            <person name="Bonometti L."/>
            <person name="Westerberg I."/>
            <person name="Brannstrom I.O."/>
            <person name="Guillou S."/>
            <person name="Cros-Aarteil S."/>
            <person name="Calhoun S."/>
            <person name="Kuo A."/>
            <person name="Mondo S."/>
            <person name="Pangilinan J."/>
            <person name="Riley R."/>
            <person name="Labutti K."/>
            <person name="Andreopoulos B."/>
            <person name="Lipzen A."/>
            <person name="Chen C."/>
            <person name="Yanf M."/>
            <person name="Daum C."/>
            <person name="Ng V."/>
            <person name="Clum A."/>
            <person name="Steindorff A."/>
            <person name="Ohm R."/>
            <person name="Martin F."/>
            <person name="Silar P."/>
            <person name="Natvig D."/>
            <person name="Lalanne C."/>
            <person name="Gautier V."/>
            <person name="Ament-Velasquez S.L."/>
            <person name="Kruys A."/>
            <person name="Hutchinson M.I."/>
            <person name="Powell A.J."/>
            <person name="Barry K."/>
            <person name="Miller A.N."/>
            <person name="Grigoriev I.V."/>
            <person name="Debuchy R."/>
            <person name="Gladieux P."/>
            <person name="Thoren M.H."/>
            <person name="Johannesson H."/>
        </authorList>
    </citation>
    <scope>NUCLEOTIDE SEQUENCE</scope>
    <source>
        <strain evidence="13">CBS 958.72</strain>
    </source>
</reference>
<dbReference type="InterPro" id="IPR050091">
    <property type="entry name" value="PKS_NRPS_Biosynth_Enz"/>
</dbReference>
<dbReference type="InterPro" id="IPR020806">
    <property type="entry name" value="PKS_PP-bd"/>
</dbReference>
<protein>
    <submittedName>
        <fullName evidence="13">Uncharacterized protein</fullName>
    </submittedName>
</protein>
<evidence type="ECO:0000313" key="13">
    <source>
        <dbReference type="EMBL" id="KAK3360960.1"/>
    </source>
</evidence>
<dbReference type="Pfam" id="PF00698">
    <property type="entry name" value="Acyl_transf_1"/>
    <property type="match status" value="1"/>
</dbReference>
<keyword evidence="6" id="KW-0511">Multifunctional enzyme</keyword>
<dbReference type="SUPFAM" id="SSF51735">
    <property type="entry name" value="NAD(P)-binding Rossmann-fold domains"/>
    <property type="match status" value="3"/>
</dbReference>
<gene>
    <name evidence="13" type="ORF">B0T24DRAFT_539782</name>
</gene>
<dbReference type="Gene3D" id="3.40.50.720">
    <property type="entry name" value="NAD(P)-binding Rossmann-like Domain"/>
    <property type="match status" value="3"/>
</dbReference>
<dbReference type="Pfam" id="PF00109">
    <property type="entry name" value="ketoacyl-synt"/>
    <property type="match status" value="1"/>
</dbReference>
<dbReference type="Pfam" id="PF21089">
    <property type="entry name" value="PKS_DH_N"/>
    <property type="match status" value="1"/>
</dbReference>
<dbReference type="InterPro" id="IPR036736">
    <property type="entry name" value="ACP-like_sf"/>
</dbReference>
<feature type="active site" description="Proton acceptor; for dehydratase activity" evidence="8">
    <location>
        <position position="1037"/>
    </location>
</feature>
<dbReference type="SMART" id="SM00826">
    <property type="entry name" value="PKS_DH"/>
    <property type="match status" value="1"/>
</dbReference>
<comment type="caution">
    <text evidence="13">The sequence shown here is derived from an EMBL/GenBank/DDBJ whole genome shotgun (WGS) entry which is preliminary data.</text>
</comment>
<feature type="domain" description="Carrier" evidence="10">
    <location>
        <begin position="2607"/>
        <end position="2684"/>
    </location>
</feature>
<dbReference type="Gene3D" id="3.40.50.150">
    <property type="entry name" value="Vaccinia Virus protein VP39"/>
    <property type="match status" value="1"/>
</dbReference>
<evidence type="ECO:0000256" key="1">
    <source>
        <dbReference type="ARBA" id="ARBA00022450"/>
    </source>
</evidence>
<dbReference type="PANTHER" id="PTHR43775">
    <property type="entry name" value="FATTY ACID SYNTHASE"/>
    <property type="match status" value="1"/>
</dbReference>
<dbReference type="Pfam" id="PF08659">
    <property type="entry name" value="KR"/>
    <property type="match status" value="1"/>
</dbReference>
<dbReference type="InterPro" id="IPR036291">
    <property type="entry name" value="NAD(P)-bd_dom_sf"/>
</dbReference>
<dbReference type="PROSITE" id="PS52004">
    <property type="entry name" value="KS3_2"/>
    <property type="match status" value="1"/>
</dbReference>
<dbReference type="SUPFAM" id="SSF53335">
    <property type="entry name" value="S-adenosyl-L-methionine-dependent methyltransferases"/>
    <property type="match status" value="1"/>
</dbReference>
<keyword evidence="2" id="KW-0597">Phosphoprotein</keyword>
<evidence type="ECO:0000256" key="6">
    <source>
        <dbReference type="ARBA" id="ARBA00023268"/>
    </source>
</evidence>
<dbReference type="SUPFAM" id="SSF55048">
    <property type="entry name" value="Probable ACP-binding domain of malonyl-CoA ACP transacylase"/>
    <property type="match status" value="1"/>
</dbReference>
<dbReference type="SMART" id="SM00825">
    <property type="entry name" value="PKS_KS"/>
    <property type="match status" value="1"/>
</dbReference>
<feature type="region of interest" description="Disordered" evidence="9">
    <location>
        <begin position="1907"/>
        <end position="1930"/>
    </location>
</feature>
<dbReference type="InterPro" id="IPR032821">
    <property type="entry name" value="PKS_assoc"/>
</dbReference>
<feature type="region of interest" description="N-terminal hotdog fold" evidence="8">
    <location>
        <begin position="1005"/>
        <end position="1150"/>
    </location>
</feature>
<evidence type="ECO:0000256" key="4">
    <source>
        <dbReference type="ARBA" id="ARBA00022857"/>
    </source>
</evidence>
<dbReference type="SMART" id="SM00827">
    <property type="entry name" value="PKS_AT"/>
    <property type="match status" value="1"/>
</dbReference>
<dbReference type="InterPro" id="IPR020807">
    <property type="entry name" value="PKS_DH"/>
</dbReference>
<feature type="active site" description="Proton donor; for dehydratase activity" evidence="8">
    <location>
        <position position="1243"/>
    </location>
</feature>
<keyword evidence="14" id="KW-1185">Reference proteome</keyword>
<dbReference type="EMBL" id="JAULSN010000013">
    <property type="protein sequence ID" value="KAK3360960.1"/>
    <property type="molecule type" value="Genomic_DNA"/>
</dbReference>
<dbReference type="GO" id="GO:0031177">
    <property type="term" value="F:phosphopantetheine binding"/>
    <property type="evidence" value="ECO:0007669"/>
    <property type="project" value="InterPro"/>
</dbReference>
<keyword evidence="4" id="KW-0521">NADP</keyword>
<evidence type="ECO:0000259" key="10">
    <source>
        <dbReference type="PROSITE" id="PS50075"/>
    </source>
</evidence>
<dbReference type="CDD" id="cd00833">
    <property type="entry name" value="PKS"/>
    <property type="match status" value="1"/>
</dbReference>
<dbReference type="SUPFAM" id="SSF50129">
    <property type="entry name" value="GroES-like"/>
    <property type="match status" value="1"/>
</dbReference>
<dbReference type="PANTHER" id="PTHR43775:SF29">
    <property type="entry name" value="ASPERFURANONE POLYKETIDE SYNTHASE AFOG-RELATED"/>
    <property type="match status" value="1"/>
</dbReference>
<name>A0AAE0JSX1_9PEZI</name>
<keyword evidence="7" id="KW-0012">Acyltransferase</keyword>
<dbReference type="CDD" id="cd02440">
    <property type="entry name" value="AdoMet_MTases"/>
    <property type="match status" value="1"/>
</dbReference>
<evidence type="ECO:0000256" key="7">
    <source>
        <dbReference type="ARBA" id="ARBA00023315"/>
    </source>
</evidence>
<dbReference type="Pfam" id="PF13602">
    <property type="entry name" value="ADH_zinc_N_2"/>
    <property type="match status" value="1"/>
</dbReference>
<dbReference type="InterPro" id="IPR013217">
    <property type="entry name" value="Methyltransf_12"/>
</dbReference>
<dbReference type="SUPFAM" id="SSF47336">
    <property type="entry name" value="ACP-like"/>
    <property type="match status" value="1"/>
</dbReference>
<dbReference type="CDD" id="cd05195">
    <property type="entry name" value="enoyl_red"/>
    <property type="match status" value="1"/>
</dbReference>
<dbReference type="InterPro" id="IPR014030">
    <property type="entry name" value="Ketoacyl_synth_N"/>
</dbReference>
<evidence type="ECO:0000256" key="9">
    <source>
        <dbReference type="SAM" id="MobiDB-lite"/>
    </source>
</evidence>
<proteinExistence type="predicted"/>
<evidence type="ECO:0000256" key="8">
    <source>
        <dbReference type="PROSITE-ProRule" id="PRU01363"/>
    </source>
</evidence>
<dbReference type="Pfam" id="PF14765">
    <property type="entry name" value="PS-DH"/>
    <property type="match status" value="1"/>
</dbReference>
<dbReference type="Pfam" id="PF08242">
    <property type="entry name" value="Methyltransf_12"/>
    <property type="match status" value="1"/>
</dbReference>
<dbReference type="Pfam" id="PF23297">
    <property type="entry name" value="ACP_SdgA_C"/>
    <property type="match status" value="1"/>
</dbReference>
<feature type="domain" description="PKS/mFAS DH" evidence="12">
    <location>
        <begin position="1005"/>
        <end position="1333"/>
    </location>
</feature>
<feature type="domain" description="Ketosynthase family 3 (KS3)" evidence="11">
    <location>
        <begin position="1"/>
        <end position="426"/>
    </location>
</feature>
<dbReference type="InterPro" id="IPR056501">
    <property type="entry name" value="NAD-bd_HRPKS_sdrA"/>
</dbReference>
<dbReference type="InterPro" id="IPR020841">
    <property type="entry name" value="PKS_Beta-ketoAc_synthase_dom"/>
</dbReference>
<dbReference type="FunFam" id="3.40.47.10:FF:000019">
    <property type="entry name" value="Polyketide synthase type I"/>
    <property type="match status" value="1"/>
</dbReference>
<dbReference type="GO" id="GO:0030639">
    <property type="term" value="P:polyketide biosynthetic process"/>
    <property type="evidence" value="ECO:0007669"/>
    <property type="project" value="UniProtKB-ARBA"/>
</dbReference>
<dbReference type="Gene3D" id="1.10.1200.10">
    <property type="entry name" value="ACP-like"/>
    <property type="match status" value="1"/>
</dbReference>
<dbReference type="Gene3D" id="3.10.129.110">
    <property type="entry name" value="Polyketide synthase dehydratase"/>
    <property type="match status" value="1"/>
</dbReference>
<dbReference type="SMART" id="SM00823">
    <property type="entry name" value="PKS_PP"/>
    <property type="match status" value="1"/>
</dbReference>
<dbReference type="Pfam" id="PF02801">
    <property type="entry name" value="Ketoacyl-synt_C"/>
    <property type="match status" value="1"/>
</dbReference>
<accession>A0AAE0JSX1</accession>
<dbReference type="Proteomes" id="UP001287356">
    <property type="component" value="Unassembled WGS sequence"/>
</dbReference>
<feature type="compositionally biased region" description="Low complexity" evidence="9">
    <location>
        <begin position="1914"/>
        <end position="1926"/>
    </location>
</feature>
<dbReference type="SUPFAM" id="SSF53901">
    <property type="entry name" value="Thiolase-like"/>
    <property type="match status" value="1"/>
</dbReference>
<evidence type="ECO:0000259" key="11">
    <source>
        <dbReference type="PROSITE" id="PS52004"/>
    </source>
</evidence>
<dbReference type="InterPro" id="IPR057326">
    <property type="entry name" value="KR_dom"/>
</dbReference>
<evidence type="ECO:0000313" key="14">
    <source>
        <dbReference type="Proteomes" id="UP001287356"/>
    </source>
</evidence>
<dbReference type="Gene3D" id="3.40.366.10">
    <property type="entry name" value="Malonyl-Coenzyme A Acyl Carrier Protein, domain 2"/>
    <property type="match status" value="1"/>
</dbReference>
<dbReference type="InterPro" id="IPR016039">
    <property type="entry name" value="Thiolase-like"/>
</dbReference>
<dbReference type="Gene3D" id="3.90.180.10">
    <property type="entry name" value="Medium-chain alcohol dehydrogenases, catalytic domain"/>
    <property type="match status" value="1"/>
</dbReference>
<dbReference type="GO" id="GO:0004312">
    <property type="term" value="F:fatty acid synthase activity"/>
    <property type="evidence" value="ECO:0007669"/>
    <property type="project" value="TreeGrafter"/>
</dbReference>
<dbReference type="PROSITE" id="PS50075">
    <property type="entry name" value="CARRIER"/>
    <property type="match status" value="1"/>
</dbReference>
<keyword evidence="1" id="KW-0596">Phosphopantetheine</keyword>
<dbReference type="SMART" id="SM00829">
    <property type="entry name" value="PKS_ER"/>
    <property type="match status" value="1"/>
</dbReference>
<dbReference type="InterPro" id="IPR016036">
    <property type="entry name" value="Malonyl_transacylase_ACP-bd"/>
</dbReference>
<organism evidence="13 14">
    <name type="scientific">Lasiosphaeria ovina</name>
    <dbReference type="NCBI Taxonomy" id="92902"/>
    <lineage>
        <taxon>Eukaryota</taxon>
        <taxon>Fungi</taxon>
        <taxon>Dikarya</taxon>
        <taxon>Ascomycota</taxon>
        <taxon>Pezizomycotina</taxon>
        <taxon>Sordariomycetes</taxon>
        <taxon>Sordariomycetidae</taxon>
        <taxon>Sordariales</taxon>
        <taxon>Lasiosphaeriaceae</taxon>
        <taxon>Lasiosphaeria</taxon>
    </lineage>
</organism>
<dbReference type="GO" id="GO:0004315">
    <property type="term" value="F:3-oxoacyl-[acyl-carrier-protein] synthase activity"/>
    <property type="evidence" value="ECO:0007669"/>
    <property type="project" value="InterPro"/>
</dbReference>
<dbReference type="Pfam" id="PF23114">
    <property type="entry name" value="NAD-bd_HRPKS_sdrA"/>
    <property type="match status" value="1"/>
</dbReference>
<evidence type="ECO:0000259" key="12">
    <source>
        <dbReference type="PROSITE" id="PS52019"/>
    </source>
</evidence>
<dbReference type="InterPro" id="IPR029063">
    <property type="entry name" value="SAM-dependent_MTases_sf"/>
</dbReference>
<dbReference type="SUPFAM" id="SSF52151">
    <property type="entry name" value="FabD/lysophospholipase-like"/>
    <property type="match status" value="1"/>
</dbReference>
<dbReference type="Gene3D" id="3.40.47.10">
    <property type="match status" value="1"/>
</dbReference>
<keyword evidence="5" id="KW-0560">Oxidoreductase</keyword>
<evidence type="ECO:0000256" key="5">
    <source>
        <dbReference type="ARBA" id="ARBA00023002"/>
    </source>
</evidence>